<dbReference type="InterPro" id="IPR004307">
    <property type="entry name" value="TspO_MBR"/>
</dbReference>
<comment type="caution">
    <text evidence="7">The sequence shown here is derived from an EMBL/GenBank/DDBJ whole genome shotgun (WGS) entry which is preliminary data.</text>
</comment>
<protein>
    <submittedName>
        <fullName evidence="7">Tryptophan-rich sensory protein</fullName>
    </submittedName>
</protein>
<dbReference type="GO" id="GO:0016020">
    <property type="term" value="C:membrane"/>
    <property type="evidence" value="ECO:0007669"/>
    <property type="project" value="UniProtKB-SubCell"/>
</dbReference>
<evidence type="ECO:0000256" key="4">
    <source>
        <dbReference type="ARBA" id="ARBA00022989"/>
    </source>
</evidence>
<keyword evidence="3 6" id="KW-0812">Transmembrane</keyword>
<feature type="transmembrane region" description="Helical" evidence="6">
    <location>
        <begin position="181"/>
        <end position="197"/>
    </location>
</feature>
<evidence type="ECO:0000256" key="1">
    <source>
        <dbReference type="ARBA" id="ARBA00004141"/>
    </source>
</evidence>
<gene>
    <name evidence="7" type="ORF">DIU77_007125</name>
</gene>
<reference evidence="7 8" key="1">
    <citation type="journal article" date="2021" name="BMC Genomics">
        <title>Genome-resolved metagenome and metatranscriptome analyses of thermophilic composting reveal key bacterial players and their metabolic interactions.</title>
        <authorList>
            <person name="Braga L.P.P."/>
            <person name="Pereira R.V."/>
            <person name="Martins L.F."/>
            <person name="Moura L.M.S."/>
            <person name="Sanchez F.B."/>
            <person name="Patane J.S.L."/>
            <person name="da Silva A.M."/>
            <person name="Setubal J.C."/>
        </authorList>
    </citation>
    <scope>NUCLEOTIDE SEQUENCE [LARGE SCALE GENOMIC DNA]</scope>
    <source>
        <strain evidence="7">ZC4RG45</strain>
    </source>
</reference>
<organism evidence="7 8">
    <name type="scientific">Thermocrispum agreste</name>
    <dbReference type="NCBI Taxonomy" id="37925"/>
    <lineage>
        <taxon>Bacteria</taxon>
        <taxon>Bacillati</taxon>
        <taxon>Actinomycetota</taxon>
        <taxon>Actinomycetes</taxon>
        <taxon>Pseudonocardiales</taxon>
        <taxon>Pseudonocardiaceae</taxon>
        <taxon>Thermocrispum</taxon>
    </lineage>
</organism>
<dbReference type="Proteomes" id="UP000249324">
    <property type="component" value="Unassembled WGS sequence"/>
</dbReference>
<feature type="transmembrane region" description="Helical" evidence="6">
    <location>
        <begin position="203"/>
        <end position="221"/>
    </location>
</feature>
<evidence type="ECO:0000256" key="6">
    <source>
        <dbReference type="SAM" id="Phobius"/>
    </source>
</evidence>
<sequence>MLQIAGGIVGGMGLLGESVSSVANSYPTVLQPGGAAFSIWSLIYAAFLVLAVRQVLPRQRARTVHRRSGWWLVAAGVLNAAWIVLFTQRQFVLAQLAIVALLLFLAFAADKVRAPGGGWADRLLLRLPITLYLGWVAIATVAGAGTTLAAVATAPSPTLAVAALVVTAVLVIAGVLWLPAIVGFAVAVCWAFAWIAVATTDTGVAAVSLAAIAGVVLAVVIRTARTKNRGTVLFG</sequence>
<dbReference type="EMBL" id="QGUI02000065">
    <property type="protein sequence ID" value="MFO7191999.1"/>
    <property type="molecule type" value="Genomic_DNA"/>
</dbReference>
<evidence type="ECO:0000313" key="7">
    <source>
        <dbReference type="EMBL" id="MFO7191999.1"/>
    </source>
</evidence>
<dbReference type="InterPro" id="IPR038330">
    <property type="entry name" value="TspO/MBR-related_sf"/>
</dbReference>
<evidence type="ECO:0000256" key="2">
    <source>
        <dbReference type="ARBA" id="ARBA00007524"/>
    </source>
</evidence>
<feature type="transmembrane region" description="Helical" evidence="6">
    <location>
        <begin position="91"/>
        <end position="109"/>
    </location>
</feature>
<keyword evidence="5 6" id="KW-0472">Membrane</keyword>
<dbReference type="PANTHER" id="PTHR33802">
    <property type="entry name" value="SI:CH211-161H7.5-RELATED"/>
    <property type="match status" value="1"/>
</dbReference>
<feature type="transmembrane region" description="Helical" evidence="6">
    <location>
        <begin position="158"/>
        <end position="176"/>
    </location>
</feature>
<dbReference type="PANTHER" id="PTHR33802:SF1">
    <property type="entry name" value="XK-RELATED PROTEIN"/>
    <property type="match status" value="1"/>
</dbReference>
<feature type="transmembrane region" description="Helical" evidence="6">
    <location>
        <begin position="68"/>
        <end position="85"/>
    </location>
</feature>
<evidence type="ECO:0000256" key="5">
    <source>
        <dbReference type="ARBA" id="ARBA00023136"/>
    </source>
</evidence>
<keyword evidence="4 6" id="KW-1133">Transmembrane helix</keyword>
<evidence type="ECO:0000256" key="3">
    <source>
        <dbReference type="ARBA" id="ARBA00022692"/>
    </source>
</evidence>
<feature type="transmembrane region" description="Helical" evidence="6">
    <location>
        <begin position="35"/>
        <end position="56"/>
    </location>
</feature>
<proteinExistence type="inferred from homology"/>
<comment type="subcellular location">
    <subcellularLocation>
        <location evidence="1">Membrane</location>
        <topology evidence="1">Multi-pass membrane protein</topology>
    </subcellularLocation>
</comment>
<dbReference type="AlphaFoldDB" id="A0ABD6FE07"/>
<feature type="transmembrane region" description="Helical" evidence="6">
    <location>
        <begin position="129"/>
        <end position="152"/>
    </location>
</feature>
<dbReference type="Gene3D" id="1.20.1260.100">
    <property type="entry name" value="TspO/MBR protein"/>
    <property type="match status" value="1"/>
</dbReference>
<accession>A0ABD6FE07</accession>
<evidence type="ECO:0000313" key="8">
    <source>
        <dbReference type="Proteomes" id="UP000249324"/>
    </source>
</evidence>
<name>A0ABD6FE07_9PSEU</name>
<dbReference type="Pfam" id="PF03073">
    <property type="entry name" value="TspO_MBR"/>
    <property type="match status" value="1"/>
</dbReference>
<comment type="similarity">
    <text evidence="2">Belongs to the TspO/BZRP family.</text>
</comment>